<organism evidence="2">
    <name type="scientific">Capitella teleta</name>
    <name type="common">Polychaete worm</name>
    <dbReference type="NCBI Taxonomy" id="283909"/>
    <lineage>
        <taxon>Eukaryota</taxon>
        <taxon>Metazoa</taxon>
        <taxon>Spiralia</taxon>
        <taxon>Lophotrochozoa</taxon>
        <taxon>Annelida</taxon>
        <taxon>Polychaeta</taxon>
        <taxon>Sedentaria</taxon>
        <taxon>Scolecida</taxon>
        <taxon>Capitellidae</taxon>
        <taxon>Capitella</taxon>
    </lineage>
</organism>
<dbReference type="HOGENOM" id="CLU_1827128_0_0_1"/>
<gene>
    <name evidence="2" type="ORF">CAPTEDRAFT_212035</name>
</gene>
<proteinExistence type="predicted"/>
<reference evidence="4" key="1">
    <citation type="submission" date="2012-12" db="EMBL/GenBank/DDBJ databases">
        <authorList>
            <person name="Hellsten U."/>
            <person name="Grimwood J."/>
            <person name="Chapman J.A."/>
            <person name="Shapiro H."/>
            <person name="Aerts A."/>
            <person name="Otillar R.P."/>
            <person name="Terry A.Y."/>
            <person name="Boore J.L."/>
            <person name="Simakov O."/>
            <person name="Marletaz F."/>
            <person name="Cho S.-J."/>
            <person name="Edsinger-Gonzales E."/>
            <person name="Havlak P."/>
            <person name="Kuo D.-H."/>
            <person name="Larsson T."/>
            <person name="Lv J."/>
            <person name="Arendt D."/>
            <person name="Savage R."/>
            <person name="Osoegawa K."/>
            <person name="de Jong P."/>
            <person name="Lindberg D.R."/>
            <person name="Seaver E.C."/>
            <person name="Weisblat D.A."/>
            <person name="Putnam N.H."/>
            <person name="Grigoriev I.V."/>
            <person name="Rokhsar D.S."/>
        </authorList>
    </citation>
    <scope>NUCLEOTIDE SEQUENCE</scope>
    <source>
        <strain evidence="4">I ESC-2004</strain>
    </source>
</reference>
<feature type="compositionally biased region" description="Basic and acidic residues" evidence="1">
    <location>
        <begin position="53"/>
        <end position="69"/>
    </location>
</feature>
<protein>
    <submittedName>
        <fullName evidence="2 3">Uncharacterized protein</fullName>
    </submittedName>
</protein>
<dbReference type="EnsemblMetazoa" id="CapteT212035">
    <property type="protein sequence ID" value="CapteP212035"/>
    <property type="gene ID" value="CapteG212035"/>
</dbReference>
<evidence type="ECO:0000313" key="4">
    <source>
        <dbReference type="Proteomes" id="UP000014760"/>
    </source>
</evidence>
<dbReference type="EMBL" id="AMQN01007887">
    <property type="status" value="NOT_ANNOTATED_CDS"/>
    <property type="molecule type" value="Genomic_DNA"/>
</dbReference>
<reference evidence="3" key="3">
    <citation type="submission" date="2015-06" db="UniProtKB">
        <authorList>
            <consortium name="EnsemblMetazoa"/>
        </authorList>
    </citation>
    <scope>IDENTIFICATION</scope>
</reference>
<accession>R7UGS6</accession>
<name>R7UGS6_CAPTE</name>
<reference evidence="2 4" key="2">
    <citation type="journal article" date="2013" name="Nature">
        <title>Insights into bilaterian evolution from three spiralian genomes.</title>
        <authorList>
            <person name="Simakov O."/>
            <person name="Marletaz F."/>
            <person name="Cho S.J."/>
            <person name="Edsinger-Gonzales E."/>
            <person name="Havlak P."/>
            <person name="Hellsten U."/>
            <person name="Kuo D.H."/>
            <person name="Larsson T."/>
            <person name="Lv J."/>
            <person name="Arendt D."/>
            <person name="Savage R."/>
            <person name="Osoegawa K."/>
            <person name="de Jong P."/>
            <person name="Grimwood J."/>
            <person name="Chapman J.A."/>
            <person name="Shapiro H."/>
            <person name="Aerts A."/>
            <person name="Otillar R.P."/>
            <person name="Terry A.Y."/>
            <person name="Boore J.L."/>
            <person name="Grigoriev I.V."/>
            <person name="Lindberg D.R."/>
            <person name="Seaver E.C."/>
            <person name="Weisblat D.A."/>
            <person name="Putnam N.H."/>
            <person name="Rokhsar D.S."/>
        </authorList>
    </citation>
    <scope>NUCLEOTIDE SEQUENCE</scope>
    <source>
        <strain evidence="2 4">I ESC-2004</strain>
    </source>
</reference>
<dbReference type="AlphaFoldDB" id="R7UGS6"/>
<feature type="region of interest" description="Disordered" evidence="1">
    <location>
        <begin position="50"/>
        <end position="69"/>
    </location>
</feature>
<evidence type="ECO:0000313" key="3">
    <source>
        <dbReference type="EnsemblMetazoa" id="CapteP212035"/>
    </source>
</evidence>
<dbReference type="Proteomes" id="UP000014760">
    <property type="component" value="Unassembled WGS sequence"/>
</dbReference>
<evidence type="ECO:0000256" key="1">
    <source>
        <dbReference type="SAM" id="MobiDB-lite"/>
    </source>
</evidence>
<sequence>MAIVFTSENIIGSSPERPTAEDTLQDLGLECAHLWLKNLDVEERWLQETGELSGKERGRREKERERKQEDINEDLEYSISLIELLRRARAKGADVCTAEEYSNLDDRVETCQVASNNDVINVIIESVIKDVIKEVSPNKFE</sequence>
<evidence type="ECO:0000313" key="2">
    <source>
        <dbReference type="EMBL" id="ELU05303.1"/>
    </source>
</evidence>
<keyword evidence="4" id="KW-1185">Reference proteome</keyword>
<dbReference type="EMBL" id="KB301649">
    <property type="protein sequence ID" value="ELU05303.1"/>
    <property type="molecule type" value="Genomic_DNA"/>
</dbReference>